<dbReference type="EMBL" id="CP020991">
    <property type="protein sequence ID" value="AUO19878.1"/>
    <property type="molecule type" value="Genomic_DNA"/>
</dbReference>
<dbReference type="InterPro" id="IPR041033">
    <property type="entry name" value="SpaA_PFL_dom_1"/>
</dbReference>
<feature type="domain" description="SpaA-like prealbumin fold" evidence="4">
    <location>
        <begin position="135"/>
        <end position="210"/>
    </location>
</feature>
<dbReference type="Pfam" id="PF17802">
    <property type="entry name" value="SpaA"/>
    <property type="match status" value="3"/>
</dbReference>
<gene>
    <name evidence="5" type="ORF">B9O19_01724</name>
</gene>
<evidence type="ECO:0000259" key="4">
    <source>
        <dbReference type="Pfam" id="PF17802"/>
    </source>
</evidence>
<keyword evidence="3" id="KW-0732">Signal</keyword>
<evidence type="ECO:0000256" key="1">
    <source>
        <dbReference type="ARBA" id="ARBA00007257"/>
    </source>
</evidence>
<dbReference type="AlphaFoldDB" id="A0A2K9P5E1"/>
<protein>
    <submittedName>
        <fullName evidence="5">LPXTG-motif cell wall anchor domain protein</fullName>
    </submittedName>
</protein>
<evidence type="ECO:0000256" key="3">
    <source>
        <dbReference type="ARBA" id="ARBA00022729"/>
    </source>
</evidence>
<dbReference type="Gene3D" id="2.60.40.10">
    <property type="entry name" value="Immunoglobulins"/>
    <property type="match status" value="4"/>
</dbReference>
<evidence type="ECO:0000313" key="6">
    <source>
        <dbReference type="Proteomes" id="UP000235589"/>
    </source>
</evidence>
<feature type="domain" description="SpaA-like prealbumin fold" evidence="4">
    <location>
        <begin position="48"/>
        <end position="118"/>
    </location>
</feature>
<feature type="domain" description="SpaA-like prealbumin fold" evidence="4">
    <location>
        <begin position="228"/>
        <end position="302"/>
    </location>
</feature>
<evidence type="ECO:0000256" key="2">
    <source>
        <dbReference type="ARBA" id="ARBA00022525"/>
    </source>
</evidence>
<reference evidence="5 6" key="1">
    <citation type="submission" date="2017-04" db="EMBL/GenBank/DDBJ databases">
        <title>Monoglobus pectinilyticus 14 draft genome.</title>
        <authorList>
            <person name="Kim C."/>
            <person name="Rosendale D.I."/>
            <person name="Kelly W.J."/>
            <person name="Tannock G.W."/>
            <person name="Patchett M.L."/>
            <person name="Jordens J.Z."/>
        </authorList>
    </citation>
    <scope>NUCLEOTIDE SEQUENCE [LARGE SCALE GENOMIC DNA]</scope>
    <source>
        <strain evidence="5 6">14</strain>
    </source>
</reference>
<proteinExistence type="inferred from homology"/>
<accession>A0A2K9P5E1</accession>
<dbReference type="PANTHER" id="PTHR36108">
    <property type="entry name" value="COLOSSIN-B-RELATED"/>
    <property type="match status" value="1"/>
</dbReference>
<organism evidence="5 6">
    <name type="scientific">Monoglobus pectinilyticus</name>
    <dbReference type="NCBI Taxonomy" id="1981510"/>
    <lineage>
        <taxon>Bacteria</taxon>
        <taxon>Bacillati</taxon>
        <taxon>Bacillota</taxon>
        <taxon>Clostridia</taxon>
        <taxon>Monoglobales</taxon>
        <taxon>Monoglobaceae</taxon>
        <taxon>Monoglobus</taxon>
    </lineage>
</organism>
<sequence length="401" mass="43010">MSTLCNVCYRRQARCPNCHCCKACCQCGNYPCNQPEDVSFTIYVRNCVTGEPISGASYAICKNGKVIETVTSGTDGSLNFSSIMPGCYQLAEVSAADGYQLDDKVHQIIVEPNGKVIIDGKSSECGELCNNPLISLSFLKVNSVTGLPVQGAVFTLSDGQKAVSGINGTVRFNNLSPGKYTLVESSVPGGYVPNTRIYYVEVSNCGKITINGIPMGEFKIENQPSEGLTFKKTDQNGTLGLVGAEFRLSNGARAVSDYNGNVDFGTLVPGIYTMRETIAPDGYKLDNKMYDVIVSNNGSITVNGLPIQNFKVYNTREERSQRPVITSVSECYRGVNGTGVPGAEITVTFSDGTQVYTAVDVCGNWSVNVPVNVTITKGDAILAKQTEPGLPPSENAFFLIQ</sequence>
<dbReference type="GeneID" id="98063111"/>
<keyword evidence="6" id="KW-1185">Reference proteome</keyword>
<dbReference type="OrthoDB" id="2295014at2"/>
<name>A0A2K9P5E1_9FIRM</name>
<dbReference type="InterPro" id="IPR013783">
    <property type="entry name" value="Ig-like_fold"/>
</dbReference>
<comment type="similarity">
    <text evidence="1">Belongs to the serine-aspartate repeat-containing protein (SDr) family.</text>
</comment>
<dbReference type="RefSeq" id="WP_102366043.1">
    <property type="nucleotide sequence ID" value="NZ_CP020991.1"/>
</dbReference>
<dbReference type="PANTHER" id="PTHR36108:SF13">
    <property type="entry name" value="COLOSSIN-B-RELATED"/>
    <property type="match status" value="1"/>
</dbReference>
<dbReference type="Proteomes" id="UP000235589">
    <property type="component" value="Chromosome"/>
</dbReference>
<keyword evidence="2" id="KW-0964">Secreted</keyword>
<evidence type="ECO:0000313" key="5">
    <source>
        <dbReference type="EMBL" id="AUO19878.1"/>
    </source>
</evidence>
<dbReference type="KEGG" id="mpec:B9O19_01724"/>
<dbReference type="SUPFAM" id="SSF49478">
    <property type="entry name" value="Cna protein B-type domain"/>
    <property type="match status" value="2"/>
</dbReference>